<feature type="non-terminal residue" evidence="3">
    <location>
        <position position="1"/>
    </location>
</feature>
<evidence type="ECO:0000313" key="4">
    <source>
        <dbReference type="Proteomes" id="UP000253664"/>
    </source>
</evidence>
<comment type="caution">
    <text evidence="3">The sequence shown here is derived from an EMBL/GenBank/DDBJ whole genome shotgun (WGS) entry which is preliminary data.</text>
</comment>
<evidence type="ECO:0000256" key="1">
    <source>
        <dbReference type="SAM" id="MobiDB-lite"/>
    </source>
</evidence>
<protein>
    <recommendedName>
        <fullName evidence="2">Myb-like DNA-binding domain-containing protein</fullName>
    </recommendedName>
</protein>
<proteinExistence type="predicted"/>
<evidence type="ECO:0000259" key="2">
    <source>
        <dbReference type="Pfam" id="PF22980"/>
    </source>
</evidence>
<gene>
    <name evidence="3" type="ORF">L249_2372</name>
</gene>
<dbReference type="AlphaFoldDB" id="A0A367LP46"/>
<sequence length="286" mass="32218">YLLTWTRATLPSARYTYHPVLFPPLNIDWPLLALSTLAASSTFFPRSSFRIDSNHIPSLPYRWAAPKKKLVSPSTTLMAPNDKNEMARLLYAIIKQLNLTKVSFQLLINWDQVARDPVLLQPISNGHAARMRYFRFKETMAKKTARRPPKSKGLEQETSAVVKTEPSQQCPPTPAVSPNLDNTFTQPRADTYAPFVTYQYDALERFPCLPQPPYDDDISQTVSMDVVSLQSPGAVPANLFPSPDMFEPAVTVSDDEVESRASPHQAETSDWSQQYCNFIFSADNLS</sequence>
<evidence type="ECO:0000313" key="3">
    <source>
        <dbReference type="EMBL" id="RCI16214.1"/>
    </source>
</evidence>
<accession>A0A367LP46</accession>
<dbReference type="EMBL" id="LKCN02000001">
    <property type="protein sequence ID" value="RCI16214.1"/>
    <property type="molecule type" value="Genomic_DNA"/>
</dbReference>
<dbReference type="STRING" id="1330021.A0A367LP46"/>
<feature type="compositionally biased region" description="Polar residues" evidence="1">
    <location>
        <begin position="156"/>
        <end position="168"/>
    </location>
</feature>
<dbReference type="InterPro" id="IPR054505">
    <property type="entry name" value="Myb_DNA-bind_8"/>
</dbReference>
<dbReference type="Pfam" id="PF22980">
    <property type="entry name" value="Myb_DNA-bind_8"/>
    <property type="match status" value="1"/>
</dbReference>
<name>A0A367LP46_9HYPO</name>
<reference evidence="3 4" key="1">
    <citation type="journal article" date="2015" name="BMC Genomics">
        <title>Insights from the genome of Ophiocordyceps polyrhachis-furcata to pathogenicity and host specificity in insect fungi.</title>
        <authorList>
            <person name="Wichadakul D."/>
            <person name="Kobmoo N."/>
            <person name="Ingsriswang S."/>
            <person name="Tangphatsornruang S."/>
            <person name="Chantasingh D."/>
            <person name="Luangsa-ard J.J."/>
            <person name="Eurwilaichitr L."/>
        </authorList>
    </citation>
    <scope>NUCLEOTIDE SEQUENCE [LARGE SCALE GENOMIC DNA]</scope>
    <source>
        <strain evidence="3 4">BCC 54312</strain>
    </source>
</reference>
<dbReference type="Proteomes" id="UP000253664">
    <property type="component" value="Unassembled WGS sequence"/>
</dbReference>
<dbReference type="OrthoDB" id="3944408at2759"/>
<feature type="region of interest" description="Disordered" evidence="1">
    <location>
        <begin position="142"/>
        <end position="187"/>
    </location>
</feature>
<organism evidence="3 4">
    <name type="scientific">Ophiocordyceps polyrhachis-furcata BCC 54312</name>
    <dbReference type="NCBI Taxonomy" id="1330021"/>
    <lineage>
        <taxon>Eukaryota</taxon>
        <taxon>Fungi</taxon>
        <taxon>Dikarya</taxon>
        <taxon>Ascomycota</taxon>
        <taxon>Pezizomycotina</taxon>
        <taxon>Sordariomycetes</taxon>
        <taxon>Hypocreomycetidae</taxon>
        <taxon>Hypocreales</taxon>
        <taxon>Ophiocordycipitaceae</taxon>
        <taxon>Ophiocordyceps</taxon>
    </lineage>
</organism>
<feature type="domain" description="Myb-like DNA-binding" evidence="2">
    <location>
        <begin position="85"/>
        <end position="140"/>
    </location>
</feature>
<keyword evidence="4" id="KW-1185">Reference proteome</keyword>